<organism evidence="2 3">
    <name type="scientific">Gossypium stocksii</name>
    <dbReference type="NCBI Taxonomy" id="47602"/>
    <lineage>
        <taxon>Eukaryota</taxon>
        <taxon>Viridiplantae</taxon>
        <taxon>Streptophyta</taxon>
        <taxon>Embryophyta</taxon>
        <taxon>Tracheophyta</taxon>
        <taxon>Spermatophyta</taxon>
        <taxon>Magnoliopsida</taxon>
        <taxon>eudicotyledons</taxon>
        <taxon>Gunneridae</taxon>
        <taxon>Pentapetalae</taxon>
        <taxon>rosids</taxon>
        <taxon>malvids</taxon>
        <taxon>Malvales</taxon>
        <taxon>Malvaceae</taxon>
        <taxon>Malvoideae</taxon>
        <taxon>Gossypium</taxon>
    </lineage>
</organism>
<reference evidence="2 3" key="1">
    <citation type="journal article" date="2021" name="Plant Biotechnol. J.">
        <title>Multi-omics assisted identification of the key and species-specific regulatory components of drought-tolerant mechanisms in Gossypium stocksii.</title>
        <authorList>
            <person name="Yu D."/>
            <person name="Ke L."/>
            <person name="Zhang D."/>
            <person name="Wu Y."/>
            <person name="Sun Y."/>
            <person name="Mei J."/>
            <person name="Sun J."/>
            <person name="Sun Y."/>
        </authorList>
    </citation>
    <scope>NUCLEOTIDE SEQUENCE [LARGE SCALE GENOMIC DNA]</scope>
    <source>
        <strain evidence="3">cv. E1</strain>
        <tissue evidence="2">Leaf</tissue>
    </source>
</reference>
<feature type="compositionally biased region" description="Basic and acidic residues" evidence="1">
    <location>
        <begin position="129"/>
        <end position="146"/>
    </location>
</feature>
<feature type="compositionally biased region" description="Basic residues" evidence="1">
    <location>
        <begin position="116"/>
        <end position="127"/>
    </location>
</feature>
<accession>A0A9D3VHF9</accession>
<proteinExistence type="predicted"/>
<protein>
    <submittedName>
        <fullName evidence="2">Uncharacterized protein</fullName>
    </submittedName>
</protein>
<sequence length="146" mass="16348">MKPANSTMESTLVGNVGCASGFEKRIMQEQSGRVNATSKVRCEHFDSVLNSSLLLWQGRWGPFKVHQQGNRGTVCNMKPMDKNQGDSKRNKSNLGQDRAETSCQRDVPTSETVQDKRRRKPRQKVIKKGQPDCKASREVAKATRGI</sequence>
<comment type="caution">
    <text evidence="2">The sequence shown here is derived from an EMBL/GenBank/DDBJ whole genome shotgun (WGS) entry which is preliminary data.</text>
</comment>
<evidence type="ECO:0000313" key="2">
    <source>
        <dbReference type="EMBL" id="KAH1082816.1"/>
    </source>
</evidence>
<dbReference type="Proteomes" id="UP000828251">
    <property type="component" value="Unassembled WGS sequence"/>
</dbReference>
<feature type="region of interest" description="Disordered" evidence="1">
    <location>
        <begin position="67"/>
        <end position="146"/>
    </location>
</feature>
<dbReference type="AlphaFoldDB" id="A0A9D3VHF9"/>
<dbReference type="OrthoDB" id="10444891at2759"/>
<evidence type="ECO:0000313" key="3">
    <source>
        <dbReference type="Proteomes" id="UP000828251"/>
    </source>
</evidence>
<evidence type="ECO:0000256" key="1">
    <source>
        <dbReference type="SAM" id="MobiDB-lite"/>
    </source>
</evidence>
<dbReference type="EMBL" id="JAIQCV010000007">
    <property type="protein sequence ID" value="KAH1082816.1"/>
    <property type="molecule type" value="Genomic_DNA"/>
</dbReference>
<feature type="compositionally biased region" description="Basic and acidic residues" evidence="1">
    <location>
        <begin position="79"/>
        <end position="89"/>
    </location>
</feature>
<feature type="compositionally biased region" description="Polar residues" evidence="1">
    <location>
        <begin position="101"/>
        <end position="112"/>
    </location>
</feature>
<name>A0A9D3VHF9_9ROSI</name>
<gene>
    <name evidence="2" type="ORF">J1N35_022577</name>
</gene>
<keyword evidence="3" id="KW-1185">Reference proteome</keyword>